<dbReference type="PANTHER" id="PTHR10434:SF11">
    <property type="entry name" value="1-ACYL-SN-GLYCEROL-3-PHOSPHATE ACYLTRANSFERASE"/>
    <property type="match status" value="1"/>
</dbReference>
<feature type="domain" description="Phospholipid/glycerol acyltransferase" evidence="3">
    <location>
        <begin position="22"/>
        <end position="134"/>
    </location>
</feature>
<reference evidence="4" key="4">
    <citation type="submission" date="2024-05" db="EMBL/GenBank/DDBJ databases">
        <authorList>
            <person name="Sun Q."/>
            <person name="Zhou Y."/>
        </authorList>
    </citation>
    <scope>NUCLEOTIDE SEQUENCE</scope>
    <source>
        <strain evidence="4">CGMCC 1.18437</strain>
    </source>
</reference>
<keyword evidence="2 5" id="KW-0012">Acyltransferase</keyword>
<evidence type="ECO:0000313" key="7">
    <source>
        <dbReference type="Proteomes" id="UP000619376"/>
    </source>
</evidence>
<dbReference type="GO" id="GO:0003841">
    <property type="term" value="F:1-acylglycerol-3-phosphate O-acyltransferase activity"/>
    <property type="evidence" value="ECO:0007669"/>
    <property type="project" value="UniProtKB-EC"/>
</dbReference>
<dbReference type="SMART" id="SM00563">
    <property type="entry name" value="PlsC"/>
    <property type="match status" value="1"/>
</dbReference>
<accession>A0A7W8KJZ1</accession>
<dbReference type="Pfam" id="PF01553">
    <property type="entry name" value="Acyltransferase"/>
    <property type="match status" value="1"/>
</dbReference>
<dbReference type="CDD" id="cd07989">
    <property type="entry name" value="LPLAT_AGPAT-like"/>
    <property type="match status" value="1"/>
</dbReference>
<protein>
    <submittedName>
        <fullName evidence="5">1-acyl-sn-glycerol-3-phosphate acyltransferase</fullName>
        <ecNumber evidence="5">2.3.1.51</ecNumber>
    </submittedName>
</protein>
<dbReference type="EC" id="2.3.1.51" evidence="5"/>
<dbReference type="Proteomes" id="UP000619376">
    <property type="component" value="Unassembled WGS sequence"/>
</dbReference>
<sequence>MLKHLGVRLDVTGLEHAQGGPYVIVALHEGIADPLCLLQLPLPMRFVARREIFGWPGIGPAITRLGHVSINPEHPLGGFRDLWRSAKRIVGGGESLAVFPQGAIAGLQSDFHRGAFEVARRVQAPILPVAISGTHRIWAHPFSPALRYGQRVSLTVLPPISAHDVQGTASEVLRIQTRRAMKAAALAPGAAPARRFDPDRDGYWDGYQLDIDPDFPDLARQMAEHRAALLARSA</sequence>
<dbReference type="PANTHER" id="PTHR10434">
    <property type="entry name" value="1-ACYL-SN-GLYCEROL-3-PHOSPHATE ACYLTRANSFERASE"/>
    <property type="match status" value="1"/>
</dbReference>
<dbReference type="RefSeq" id="WP_229832344.1">
    <property type="nucleotide sequence ID" value="NZ_BNAJ01000024.1"/>
</dbReference>
<keyword evidence="1 5" id="KW-0808">Transferase</keyword>
<name>A0A7W8KJZ1_9DEIO</name>
<reference evidence="5 6" key="3">
    <citation type="submission" date="2020-08" db="EMBL/GenBank/DDBJ databases">
        <title>Genomic Encyclopedia of Type Strains, Phase IV (KMG-IV): sequencing the most valuable type-strain genomes for metagenomic binning, comparative biology and taxonomic classification.</title>
        <authorList>
            <person name="Goeker M."/>
        </authorList>
    </citation>
    <scope>NUCLEOTIDE SEQUENCE [LARGE SCALE GENOMIC DNA]</scope>
    <source>
        <strain evidence="5 6">DSM 27521</strain>
    </source>
</reference>
<dbReference type="EMBL" id="BNAJ01000024">
    <property type="protein sequence ID" value="GHF65473.1"/>
    <property type="molecule type" value="Genomic_DNA"/>
</dbReference>
<evidence type="ECO:0000313" key="5">
    <source>
        <dbReference type="EMBL" id="MBB5379213.1"/>
    </source>
</evidence>
<gene>
    <name evidence="4" type="ORF">GCM10017781_46450</name>
    <name evidence="5" type="ORF">HNQ07_004728</name>
</gene>
<evidence type="ECO:0000259" key="3">
    <source>
        <dbReference type="SMART" id="SM00563"/>
    </source>
</evidence>
<dbReference type="SUPFAM" id="SSF69593">
    <property type="entry name" value="Glycerol-3-phosphate (1)-acyltransferase"/>
    <property type="match status" value="1"/>
</dbReference>
<dbReference type="GO" id="GO:0006654">
    <property type="term" value="P:phosphatidic acid biosynthetic process"/>
    <property type="evidence" value="ECO:0007669"/>
    <property type="project" value="TreeGrafter"/>
</dbReference>
<reference evidence="7" key="2">
    <citation type="journal article" date="2019" name="Int. J. Syst. Evol. Microbiol.">
        <title>The Global Catalogue of Microorganisms (GCM) 10K type strain sequencing project: providing services to taxonomists for standard genome sequencing and annotation.</title>
        <authorList>
            <consortium name="The Broad Institute Genomics Platform"/>
            <consortium name="The Broad Institute Genome Sequencing Center for Infectious Disease"/>
            <person name="Wu L."/>
            <person name="Ma J."/>
        </authorList>
    </citation>
    <scope>NUCLEOTIDE SEQUENCE [LARGE SCALE GENOMIC DNA]</scope>
    <source>
        <strain evidence="7">CGMCC 1.18437</strain>
    </source>
</reference>
<evidence type="ECO:0000256" key="2">
    <source>
        <dbReference type="ARBA" id="ARBA00023315"/>
    </source>
</evidence>
<dbReference type="EMBL" id="JACHFK010000024">
    <property type="protein sequence ID" value="MBB5379213.1"/>
    <property type="molecule type" value="Genomic_DNA"/>
</dbReference>
<organism evidence="5 6">
    <name type="scientific">Deinococcus metalli</name>
    <dbReference type="NCBI Taxonomy" id="1141878"/>
    <lineage>
        <taxon>Bacteria</taxon>
        <taxon>Thermotogati</taxon>
        <taxon>Deinococcota</taxon>
        <taxon>Deinococci</taxon>
        <taxon>Deinococcales</taxon>
        <taxon>Deinococcaceae</taxon>
        <taxon>Deinococcus</taxon>
    </lineage>
</organism>
<reference evidence="4" key="1">
    <citation type="journal article" date="2014" name="Int. J. Syst. Evol. Microbiol.">
        <title>Complete genome of a new Firmicutes species belonging to the dominant human colonic microbiota ('Ruminococcus bicirculans') reveals two chromosomes and a selective capacity to utilize plant glucans.</title>
        <authorList>
            <consortium name="NISC Comparative Sequencing Program"/>
            <person name="Wegmann U."/>
            <person name="Louis P."/>
            <person name="Goesmann A."/>
            <person name="Henrissat B."/>
            <person name="Duncan S.H."/>
            <person name="Flint H.J."/>
        </authorList>
    </citation>
    <scope>NUCLEOTIDE SEQUENCE</scope>
    <source>
        <strain evidence="4">CGMCC 1.18437</strain>
    </source>
</reference>
<evidence type="ECO:0000313" key="6">
    <source>
        <dbReference type="Proteomes" id="UP000539473"/>
    </source>
</evidence>
<dbReference type="AlphaFoldDB" id="A0A7W8KJZ1"/>
<evidence type="ECO:0000313" key="4">
    <source>
        <dbReference type="EMBL" id="GHF65473.1"/>
    </source>
</evidence>
<dbReference type="InterPro" id="IPR002123">
    <property type="entry name" value="Plipid/glycerol_acylTrfase"/>
</dbReference>
<comment type="caution">
    <text evidence="5">The sequence shown here is derived from an EMBL/GenBank/DDBJ whole genome shotgun (WGS) entry which is preliminary data.</text>
</comment>
<evidence type="ECO:0000256" key="1">
    <source>
        <dbReference type="ARBA" id="ARBA00022679"/>
    </source>
</evidence>
<dbReference type="Proteomes" id="UP000539473">
    <property type="component" value="Unassembled WGS sequence"/>
</dbReference>
<keyword evidence="7" id="KW-1185">Reference proteome</keyword>
<proteinExistence type="predicted"/>